<proteinExistence type="predicted"/>
<protein>
    <submittedName>
        <fullName evidence="2">Uncharacterized protein</fullName>
    </submittedName>
</protein>
<name>A0A1I5BEW0_CHROL</name>
<organism evidence="2 3">
    <name type="scientific">Chryseobacterium oleae</name>
    <dbReference type="NCBI Taxonomy" id="491207"/>
    <lineage>
        <taxon>Bacteria</taxon>
        <taxon>Pseudomonadati</taxon>
        <taxon>Bacteroidota</taxon>
        <taxon>Flavobacteriia</taxon>
        <taxon>Flavobacteriales</taxon>
        <taxon>Weeksellaceae</taxon>
        <taxon>Chryseobacterium group</taxon>
        <taxon>Chryseobacterium</taxon>
    </lineage>
</organism>
<dbReference type="EMBL" id="FOVD01000007">
    <property type="protein sequence ID" value="SFN73079.1"/>
    <property type="molecule type" value="Genomic_DNA"/>
</dbReference>
<dbReference type="OrthoDB" id="1243155at2"/>
<keyword evidence="1" id="KW-0732">Signal</keyword>
<dbReference type="AlphaFoldDB" id="A0A1I5BEW0"/>
<sequence length="223" mass="25725">MKGTMRIVFLMLLLCIQNLSAQMDAVKPEHVFGMYFNTFVKQDERALQQLNEYLVPFLGAENTYTIDMNKSFNDEVQNLTESFLAHLPKETAAGCRPEAREYFRALLNNVKNTGYVVKNIKEVKNEYADNSWVTELSVDLSFPVPANVSALKLEEAKKMTAEDLKSYLKNKTKAFAKSEKKTTVQQTFKLYQVKKEGNTYYWNGGPQELVWKLNDSYFKSLNH</sequence>
<keyword evidence="3" id="KW-1185">Reference proteome</keyword>
<dbReference type="RefSeq" id="WP_090026545.1">
    <property type="nucleotide sequence ID" value="NZ_FOVD01000007.1"/>
</dbReference>
<evidence type="ECO:0000313" key="2">
    <source>
        <dbReference type="EMBL" id="SFN73079.1"/>
    </source>
</evidence>
<reference evidence="3" key="1">
    <citation type="submission" date="2016-10" db="EMBL/GenBank/DDBJ databases">
        <authorList>
            <person name="Varghese N."/>
            <person name="Submissions S."/>
        </authorList>
    </citation>
    <scope>NUCLEOTIDE SEQUENCE [LARGE SCALE GENOMIC DNA]</scope>
    <source>
        <strain evidence="3">DSM 25575</strain>
    </source>
</reference>
<gene>
    <name evidence="2" type="ORF">SAMN05421594_4005</name>
</gene>
<accession>A0A1I5BEW0</accession>
<feature type="chain" id="PRO_5011653340" evidence="1">
    <location>
        <begin position="22"/>
        <end position="223"/>
    </location>
</feature>
<evidence type="ECO:0000256" key="1">
    <source>
        <dbReference type="SAM" id="SignalP"/>
    </source>
</evidence>
<evidence type="ECO:0000313" key="3">
    <source>
        <dbReference type="Proteomes" id="UP000198769"/>
    </source>
</evidence>
<feature type="signal peptide" evidence="1">
    <location>
        <begin position="1"/>
        <end position="21"/>
    </location>
</feature>
<dbReference type="Proteomes" id="UP000198769">
    <property type="component" value="Unassembled WGS sequence"/>
</dbReference>